<dbReference type="EMBL" id="LVWA01000010">
    <property type="protein sequence ID" value="OKL38956.1"/>
    <property type="molecule type" value="Genomic_DNA"/>
</dbReference>
<evidence type="ECO:0000313" key="3">
    <source>
        <dbReference type="EMBL" id="OKL38956.1"/>
    </source>
</evidence>
<dbReference type="GO" id="GO:0009307">
    <property type="term" value="P:DNA restriction-modification system"/>
    <property type="evidence" value="ECO:0007669"/>
    <property type="project" value="InterPro"/>
</dbReference>
<keyword evidence="4" id="KW-1185">Reference proteome</keyword>
<reference evidence="3 4" key="1">
    <citation type="submission" date="2016-03" db="EMBL/GenBank/DDBJ databases">
        <title>Genome sequence of Pontibacter sp. nov., of the family cytophagaceae, isolated from marine sediment of the Yellow Sea, China.</title>
        <authorList>
            <person name="Zhang G."/>
            <person name="Zhang R."/>
        </authorList>
    </citation>
    <scope>NUCLEOTIDE SEQUENCE [LARGE SCALE GENOMIC DNA]</scope>
    <source>
        <strain evidence="3 4">S10-8</strain>
    </source>
</reference>
<dbReference type="GO" id="GO:0015666">
    <property type="term" value="F:restriction endodeoxyribonuclease activity"/>
    <property type="evidence" value="ECO:0007669"/>
    <property type="project" value="TreeGrafter"/>
</dbReference>
<dbReference type="Gene3D" id="3.40.1350.10">
    <property type="match status" value="1"/>
</dbReference>
<comment type="caution">
    <text evidence="3">The sequence shown here is derived from an EMBL/GenBank/DDBJ whole genome shotgun (WGS) entry which is preliminary data.</text>
</comment>
<dbReference type="PROSITE" id="PS51913">
    <property type="entry name" value="HTH_HARE"/>
    <property type="match status" value="1"/>
</dbReference>
<dbReference type="STRING" id="1797110.A3841_03135"/>
<dbReference type="RefSeq" id="WP_073853630.1">
    <property type="nucleotide sequence ID" value="NZ_LVWA01000010.1"/>
</dbReference>
<dbReference type="InterPro" id="IPR011335">
    <property type="entry name" value="Restrct_endonuc-II-like"/>
</dbReference>
<accession>A0A1Q5P9P1</accession>
<feature type="domain" description="HTH HARE-type" evidence="2">
    <location>
        <begin position="4"/>
        <end position="76"/>
    </location>
</feature>
<dbReference type="PANTHER" id="PTHR30015">
    <property type="entry name" value="MRR RESTRICTION SYSTEM PROTEIN"/>
    <property type="match status" value="1"/>
</dbReference>
<gene>
    <name evidence="3" type="ORF">A3841_03135</name>
</gene>
<dbReference type="AlphaFoldDB" id="A0A1Q5P9P1"/>
<dbReference type="InterPro" id="IPR011856">
    <property type="entry name" value="tRNA_endonuc-like_dom_sf"/>
</dbReference>
<dbReference type="InterPro" id="IPR052906">
    <property type="entry name" value="Type_IV_Methyl-Rstrct_Enzyme"/>
</dbReference>
<dbReference type="InterPro" id="IPR038087">
    <property type="entry name" value="RNAP_delta_N_dom_sf"/>
</dbReference>
<dbReference type="Pfam" id="PF04471">
    <property type="entry name" value="Mrr_cat"/>
    <property type="match status" value="1"/>
</dbReference>
<dbReference type="GO" id="GO:0003677">
    <property type="term" value="F:DNA binding"/>
    <property type="evidence" value="ECO:0007669"/>
    <property type="project" value="InterPro"/>
</dbReference>
<proteinExistence type="predicted"/>
<organism evidence="3 4">
    <name type="scientific">Pontibacter flavimaris</name>
    <dbReference type="NCBI Taxonomy" id="1797110"/>
    <lineage>
        <taxon>Bacteria</taxon>
        <taxon>Pseudomonadati</taxon>
        <taxon>Bacteroidota</taxon>
        <taxon>Cytophagia</taxon>
        <taxon>Cytophagales</taxon>
        <taxon>Hymenobacteraceae</taxon>
        <taxon>Pontibacter</taxon>
    </lineage>
</organism>
<evidence type="ECO:0000259" key="2">
    <source>
        <dbReference type="PROSITE" id="PS51913"/>
    </source>
</evidence>
<dbReference type="Proteomes" id="UP000186551">
    <property type="component" value="Unassembled WGS sequence"/>
</dbReference>
<sequence>MKKVSFKEAAIQILNEADEPLSSQQIVEIALERGIIETSGATPEATMAAQLYTDINKNKHSKFKKVGKGKFALKKQKESANSPLLAIQAQNELVKQKLIDKIQSMDPFQFEYLTAELLRKIGYENVEVTKRSGDKGVDITANLTVGGLTNVKTVIQVKKYQKGNNISGKYITQLRGSAEVDQRGLIITTSEFTKDAYSESRAINKMPVALVNGSKLIDLLFAYKVGVKEELVRVYSIDTELFENDSTDSETKTSDTKNRSLWPLPGGTYSFVDTLQNFLSFVETSNSSRKDLVNWFINNYDNVTSVKTADGYVNVPKNMGLINFNNGVCYLTKSGKEYIKNKDNETLFRITSENILAFEETYEFLLNSNEDKSDYDVLEFIKDTFQVEWSTLAQVNFRLQWLMNMGRVEKVGSNYIAISNKVLEAVE</sequence>
<name>A0A1Q5P9P1_9BACT</name>
<evidence type="ECO:0000256" key="1">
    <source>
        <dbReference type="ARBA" id="ARBA00023163"/>
    </source>
</evidence>
<dbReference type="Gene3D" id="1.10.10.1250">
    <property type="entry name" value="RNA polymerase, subunit delta, N-terminal domain"/>
    <property type="match status" value="1"/>
</dbReference>
<dbReference type="PANTHER" id="PTHR30015:SF7">
    <property type="entry name" value="TYPE IV METHYL-DIRECTED RESTRICTION ENZYME ECOKMRR"/>
    <property type="match status" value="1"/>
</dbReference>
<dbReference type="InterPro" id="IPR007759">
    <property type="entry name" value="Asxl_HARE-HTH"/>
</dbReference>
<keyword evidence="1" id="KW-0804">Transcription</keyword>
<dbReference type="OrthoDB" id="9803736at2"/>
<dbReference type="InterPro" id="IPR007560">
    <property type="entry name" value="Restrct_endonuc_IV_Mrr"/>
</dbReference>
<dbReference type="GO" id="GO:0006355">
    <property type="term" value="P:regulation of DNA-templated transcription"/>
    <property type="evidence" value="ECO:0007669"/>
    <property type="project" value="InterPro"/>
</dbReference>
<protein>
    <recommendedName>
        <fullName evidence="2">HTH HARE-type domain-containing protein</fullName>
    </recommendedName>
</protein>
<evidence type="ECO:0000313" key="4">
    <source>
        <dbReference type="Proteomes" id="UP000186551"/>
    </source>
</evidence>
<dbReference type="SUPFAM" id="SSF52980">
    <property type="entry name" value="Restriction endonuclease-like"/>
    <property type="match status" value="1"/>
</dbReference>
<dbReference type="Pfam" id="PF05066">
    <property type="entry name" value="HARE-HTH"/>
    <property type="match status" value="1"/>
</dbReference>